<keyword evidence="5" id="KW-0067">ATP-binding</keyword>
<dbReference type="OMA" id="VIMNHAY"/>
<evidence type="ECO:0000256" key="1">
    <source>
        <dbReference type="ARBA" id="ARBA00022527"/>
    </source>
</evidence>
<evidence type="ECO:0000259" key="6">
    <source>
        <dbReference type="PROSITE" id="PS50017"/>
    </source>
</evidence>
<keyword evidence="3" id="KW-0547">Nucleotide-binding</keyword>
<dbReference type="OrthoDB" id="504170at2759"/>
<dbReference type="GO" id="GO:0004674">
    <property type="term" value="F:protein serine/threonine kinase activity"/>
    <property type="evidence" value="ECO:0007669"/>
    <property type="project" value="UniProtKB-KW"/>
</dbReference>
<dbReference type="AlphaFoldDB" id="T1EKL4"/>
<reference evidence="9" key="1">
    <citation type="submission" date="2012-12" db="EMBL/GenBank/DDBJ databases">
        <authorList>
            <person name="Hellsten U."/>
            <person name="Grimwood J."/>
            <person name="Chapman J.A."/>
            <person name="Shapiro H."/>
            <person name="Aerts A."/>
            <person name="Otillar R.P."/>
            <person name="Terry A.Y."/>
            <person name="Boore J.L."/>
            <person name="Simakov O."/>
            <person name="Marletaz F."/>
            <person name="Cho S.-J."/>
            <person name="Edsinger-Gonzales E."/>
            <person name="Havlak P."/>
            <person name="Kuo D.-H."/>
            <person name="Larsson T."/>
            <person name="Lv J."/>
            <person name="Arendt D."/>
            <person name="Savage R."/>
            <person name="Osoegawa K."/>
            <person name="de Jong P."/>
            <person name="Lindberg D.R."/>
            <person name="Seaver E.C."/>
            <person name="Weisblat D.A."/>
            <person name="Putnam N.H."/>
            <person name="Grigoriev I.V."/>
            <person name="Rokhsar D.S."/>
        </authorList>
    </citation>
    <scope>NUCLEOTIDE SEQUENCE</scope>
</reference>
<keyword evidence="4" id="KW-0418">Kinase</keyword>
<dbReference type="GO" id="GO:0005524">
    <property type="term" value="F:ATP binding"/>
    <property type="evidence" value="ECO:0007669"/>
    <property type="project" value="UniProtKB-KW"/>
</dbReference>
<name>T1EKL4_HELRO</name>
<reference evidence="7 9" key="2">
    <citation type="journal article" date="2013" name="Nature">
        <title>Insights into bilaterian evolution from three spiralian genomes.</title>
        <authorList>
            <person name="Simakov O."/>
            <person name="Marletaz F."/>
            <person name="Cho S.J."/>
            <person name="Edsinger-Gonzales E."/>
            <person name="Havlak P."/>
            <person name="Hellsten U."/>
            <person name="Kuo D.H."/>
            <person name="Larsson T."/>
            <person name="Lv J."/>
            <person name="Arendt D."/>
            <person name="Savage R."/>
            <person name="Osoegawa K."/>
            <person name="de Jong P."/>
            <person name="Grimwood J."/>
            <person name="Chapman J.A."/>
            <person name="Shapiro H."/>
            <person name="Aerts A."/>
            <person name="Otillar R.P."/>
            <person name="Terry A.Y."/>
            <person name="Boore J.L."/>
            <person name="Grigoriev I.V."/>
            <person name="Lindberg D.R."/>
            <person name="Seaver E.C."/>
            <person name="Weisblat D.A."/>
            <person name="Putnam N.H."/>
            <person name="Rokhsar D.S."/>
        </authorList>
    </citation>
    <scope>NUCLEOTIDE SEQUENCE</scope>
</reference>
<dbReference type="GeneID" id="20197114"/>
<dbReference type="RefSeq" id="XP_009025646.1">
    <property type="nucleotide sequence ID" value="XM_009027398.1"/>
</dbReference>
<accession>T1EKL4</accession>
<sequence length="120" mass="13282">ILAFGSRYIYDKMIPGPELPVSRFPIGLKRLLASILDPPSPTGQDWCLLSVILGQSNSIQDIENQNNESLSKTDRILTSWCKSDENATMGTLVDKLIEIGRSDAVDVIMNHAYLFGLSQD</sequence>
<dbReference type="InterPro" id="IPR011029">
    <property type="entry name" value="DEATH-like_dom_sf"/>
</dbReference>
<dbReference type="KEGG" id="hro:HELRODRAFT_151644"/>
<feature type="domain" description="Death" evidence="6">
    <location>
        <begin position="42"/>
        <end position="112"/>
    </location>
</feature>
<dbReference type="PANTHER" id="PTHR24342:SF14">
    <property type="entry name" value="DEATH-ASSOCIATED PROTEIN KINASE DAPK-1"/>
    <property type="match status" value="1"/>
</dbReference>
<dbReference type="STRING" id="6412.T1EKL4"/>
<gene>
    <name evidence="8" type="primary">20197114</name>
    <name evidence="7" type="ORF">HELRODRAFT_151644</name>
</gene>
<evidence type="ECO:0000256" key="2">
    <source>
        <dbReference type="ARBA" id="ARBA00022679"/>
    </source>
</evidence>
<evidence type="ECO:0000256" key="3">
    <source>
        <dbReference type="ARBA" id="ARBA00022741"/>
    </source>
</evidence>
<keyword evidence="9" id="KW-1185">Reference proteome</keyword>
<dbReference type="SMART" id="SM00005">
    <property type="entry name" value="DEATH"/>
    <property type="match status" value="1"/>
</dbReference>
<proteinExistence type="predicted"/>
<dbReference type="InterPro" id="IPR000488">
    <property type="entry name" value="Death_dom"/>
</dbReference>
<dbReference type="EnsemblMetazoa" id="HelroT151644">
    <property type="protein sequence ID" value="HelroP151644"/>
    <property type="gene ID" value="HelroG151644"/>
</dbReference>
<evidence type="ECO:0000313" key="7">
    <source>
        <dbReference type="EMBL" id="ESN96491.1"/>
    </source>
</evidence>
<dbReference type="PANTHER" id="PTHR24342">
    <property type="entry name" value="SERINE/THREONINE-PROTEIN KINASE 17"/>
    <property type="match status" value="1"/>
</dbReference>
<evidence type="ECO:0000256" key="5">
    <source>
        <dbReference type="ARBA" id="ARBA00022840"/>
    </source>
</evidence>
<dbReference type="Proteomes" id="UP000015101">
    <property type="component" value="Unassembled WGS sequence"/>
</dbReference>
<evidence type="ECO:0000256" key="4">
    <source>
        <dbReference type="ARBA" id="ARBA00022777"/>
    </source>
</evidence>
<dbReference type="Pfam" id="PF00531">
    <property type="entry name" value="Death"/>
    <property type="match status" value="1"/>
</dbReference>
<dbReference type="Gene3D" id="1.10.533.10">
    <property type="entry name" value="Death Domain, Fas"/>
    <property type="match status" value="1"/>
</dbReference>
<organism evidence="8 9">
    <name type="scientific">Helobdella robusta</name>
    <name type="common">Californian leech</name>
    <dbReference type="NCBI Taxonomy" id="6412"/>
    <lineage>
        <taxon>Eukaryota</taxon>
        <taxon>Metazoa</taxon>
        <taxon>Spiralia</taxon>
        <taxon>Lophotrochozoa</taxon>
        <taxon>Annelida</taxon>
        <taxon>Clitellata</taxon>
        <taxon>Hirudinea</taxon>
        <taxon>Rhynchobdellida</taxon>
        <taxon>Glossiphoniidae</taxon>
        <taxon>Helobdella</taxon>
    </lineage>
</organism>
<dbReference type="EMBL" id="KB097495">
    <property type="protein sequence ID" value="ESN96491.1"/>
    <property type="molecule type" value="Genomic_DNA"/>
</dbReference>
<evidence type="ECO:0000313" key="8">
    <source>
        <dbReference type="EnsemblMetazoa" id="HelroP151644"/>
    </source>
</evidence>
<keyword evidence="1" id="KW-0723">Serine/threonine-protein kinase</keyword>
<dbReference type="InParanoid" id="T1EKL4"/>
<reference evidence="8" key="3">
    <citation type="submission" date="2015-06" db="UniProtKB">
        <authorList>
            <consortium name="EnsemblMetazoa"/>
        </authorList>
    </citation>
    <scope>IDENTIFICATION</scope>
</reference>
<dbReference type="PROSITE" id="PS50017">
    <property type="entry name" value="DEATH_DOMAIN"/>
    <property type="match status" value="1"/>
</dbReference>
<dbReference type="EMBL" id="AMQM01001394">
    <property type="status" value="NOT_ANNOTATED_CDS"/>
    <property type="molecule type" value="Genomic_DNA"/>
</dbReference>
<dbReference type="HOGENOM" id="CLU_2055529_0_0_1"/>
<dbReference type="GO" id="GO:0007165">
    <property type="term" value="P:signal transduction"/>
    <property type="evidence" value="ECO:0007669"/>
    <property type="project" value="InterPro"/>
</dbReference>
<protein>
    <recommendedName>
        <fullName evidence="6">Death domain-containing protein</fullName>
    </recommendedName>
</protein>
<dbReference type="CTD" id="20197114"/>
<dbReference type="SUPFAM" id="SSF47986">
    <property type="entry name" value="DEATH domain"/>
    <property type="match status" value="1"/>
</dbReference>
<evidence type="ECO:0000313" key="9">
    <source>
        <dbReference type="Proteomes" id="UP000015101"/>
    </source>
</evidence>
<keyword evidence="2" id="KW-0808">Transferase</keyword>